<evidence type="ECO:0000313" key="2">
    <source>
        <dbReference type="EMBL" id="VVC32619.1"/>
    </source>
</evidence>
<accession>A0A5E4MK57</accession>
<sequence>MSKADQLLSQLPKPTPLPSFVTDALNEYKPTQTNPVLNATETTNQNFHTPMFSPVITNKNEDNFDMPTSPASDGGTDKTVKSEQSSKGDLFNWMKGSSSSIFSMVAEKAKNSVDAVLTTLDPQMKDSVNPNSFEVVVATEKEIVVSAVREGFQKVFGTAVVRGLESPSHPFAKQLFGFSAASKATRYCIDSVRLHVAKGPIVAFERFIVEPMESKFYELGFLKLNDMERNIDVEVYTQSVPVPTSIVSLIRDDTPLDYEQISTGFSIPVAHFMASNLKVHPSEWQEIMTGVSQRSSLVAAAVSLAMSYKNALE</sequence>
<dbReference type="InterPro" id="IPR029001">
    <property type="entry name" value="ITPase-like_fam"/>
</dbReference>
<proteinExistence type="predicted"/>
<dbReference type="OrthoDB" id="4968544at2759"/>
<name>A0A5E4MK57_9HEMI</name>
<dbReference type="GO" id="GO:0005737">
    <property type="term" value="C:cytoplasm"/>
    <property type="evidence" value="ECO:0007669"/>
    <property type="project" value="TreeGrafter"/>
</dbReference>
<dbReference type="AlphaFoldDB" id="A0A5E4MK57"/>
<dbReference type="EMBL" id="CABPRJ010000957">
    <property type="protein sequence ID" value="VVC32619.1"/>
    <property type="molecule type" value="Genomic_DNA"/>
</dbReference>
<dbReference type="PANTHER" id="PTHR23276:SF2">
    <property type="entry name" value="PROTEIN PRRC1"/>
    <property type="match status" value="1"/>
</dbReference>
<organism evidence="2 3">
    <name type="scientific">Cinara cedri</name>
    <dbReference type="NCBI Taxonomy" id="506608"/>
    <lineage>
        <taxon>Eukaryota</taxon>
        <taxon>Metazoa</taxon>
        <taxon>Ecdysozoa</taxon>
        <taxon>Arthropoda</taxon>
        <taxon>Hexapoda</taxon>
        <taxon>Insecta</taxon>
        <taxon>Pterygota</taxon>
        <taxon>Neoptera</taxon>
        <taxon>Paraneoptera</taxon>
        <taxon>Hemiptera</taxon>
        <taxon>Sternorrhyncha</taxon>
        <taxon>Aphidomorpha</taxon>
        <taxon>Aphidoidea</taxon>
        <taxon>Aphididae</taxon>
        <taxon>Lachninae</taxon>
        <taxon>Cinara</taxon>
    </lineage>
</organism>
<feature type="region of interest" description="Disordered" evidence="1">
    <location>
        <begin position="57"/>
        <end position="86"/>
    </location>
</feature>
<protein>
    <submittedName>
        <fullName evidence="2">Inosine triphosphate pyrophosphatase-like</fullName>
    </submittedName>
</protein>
<dbReference type="PANTHER" id="PTHR23276">
    <property type="entry name" value="PROTEIN PRRC1"/>
    <property type="match status" value="1"/>
</dbReference>
<gene>
    <name evidence="2" type="ORF">CINCED_3A015843</name>
</gene>
<dbReference type="Gene3D" id="3.90.950.10">
    <property type="match status" value="1"/>
</dbReference>
<keyword evidence="3" id="KW-1185">Reference proteome</keyword>
<feature type="compositionally biased region" description="Basic and acidic residues" evidence="1">
    <location>
        <begin position="75"/>
        <end position="86"/>
    </location>
</feature>
<evidence type="ECO:0000313" key="3">
    <source>
        <dbReference type="Proteomes" id="UP000325440"/>
    </source>
</evidence>
<dbReference type="InterPro" id="IPR026534">
    <property type="entry name" value="PRRC1"/>
</dbReference>
<dbReference type="Proteomes" id="UP000325440">
    <property type="component" value="Unassembled WGS sequence"/>
</dbReference>
<dbReference type="GO" id="GO:0034237">
    <property type="term" value="F:protein kinase A regulatory subunit binding"/>
    <property type="evidence" value="ECO:0007669"/>
    <property type="project" value="TreeGrafter"/>
</dbReference>
<reference evidence="2 3" key="1">
    <citation type="submission" date="2019-08" db="EMBL/GenBank/DDBJ databases">
        <authorList>
            <person name="Alioto T."/>
            <person name="Alioto T."/>
            <person name="Gomez Garrido J."/>
        </authorList>
    </citation>
    <scope>NUCLEOTIDE SEQUENCE [LARGE SCALE GENOMIC DNA]</scope>
</reference>
<dbReference type="SUPFAM" id="SSF52972">
    <property type="entry name" value="ITPase-like"/>
    <property type="match status" value="1"/>
</dbReference>
<evidence type="ECO:0000256" key="1">
    <source>
        <dbReference type="SAM" id="MobiDB-lite"/>
    </source>
</evidence>